<dbReference type="Gene3D" id="1.10.600.10">
    <property type="entry name" value="Farnesyl Diphosphate Synthase"/>
    <property type="match status" value="1"/>
</dbReference>
<evidence type="ECO:0000256" key="2">
    <source>
        <dbReference type="ARBA" id="ARBA00006706"/>
    </source>
</evidence>
<name>A0A9J7AWW3_9PROT</name>
<proteinExistence type="inferred from homology"/>
<sequence length="295" mass="31876">MTELKDAIASCAREVERVMEFLLPEADDAEARLFEAMRYSCLGGGKRLRPFIVVESCKLFAVDPRCAYRVGAALEFMHCYSLIHDDLPAMDDSDLRRGRPSCHKKFDEATAILAGDALQALAFEVLSAEETSSDAWVRAQLVAGLARAAGGTGMVGGQMIDLLAEEKEIDIGAITRLQRMKTGEIFAFAATSGAIMGHGSKRHTHALHSFAQELGLAFQIADDLLDFEGDSNTTGKPVGQDVAAGKSTFVSILGPERARSQAKLLADQAARALDLFGERADLLKQVAAYVVDRTH</sequence>
<dbReference type="EMBL" id="CP102480">
    <property type="protein sequence ID" value="UUX50740.1"/>
    <property type="molecule type" value="Genomic_DNA"/>
</dbReference>
<dbReference type="GO" id="GO:0004659">
    <property type="term" value="F:prenyltransferase activity"/>
    <property type="evidence" value="ECO:0007669"/>
    <property type="project" value="InterPro"/>
</dbReference>
<dbReference type="InterPro" id="IPR000092">
    <property type="entry name" value="Polyprenyl_synt"/>
</dbReference>
<dbReference type="SFLD" id="SFLDS00005">
    <property type="entry name" value="Isoprenoid_Synthase_Type_I"/>
    <property type="match status" value="1"/>
</dbReference>
<dbReference type="PANTHER" id="PTHR43281">
    <property type="entry name" value="FARNESYL DIPHOSPHATE SYNTHASE"/>
    <property type="match status" value="1"/>
</dbReference>
<evidence type="ECO:0000313" key="9">
    <source>
        <dbReference type="Proteomes" id="UP001060336"/>
    </source>
</evidence>
<reference evidence="8" key="1">
    <citation type="submission" date="2022-08" db="EMBL/GenBank/DDBJ databases">
        <title>Nisaea acidiphila sp. nov., isolated from a marine algal debris and emended description of the genus Nisaea Urios et al. 2008.</title>
        <authorList>
            <person name="Kwon K."/>
        </authorList>
    </citation>
    <scope>NUCLEOTIDE SEQUENCE</scope>
    <source>
        <strain evidence="8">MEBiC11861</strain>
    </source>
</reference>
<evidence type="ECO:0000256" key="1">
    <source>
        <dbReference type="ARBA" id="ARBA00001946"/>
    </source>
</evidence>
<dbReference type="CDD" id="cd00685">
    <property type="entry name" value="Trans_IPPS_HT"/>
    <property type="match status" value="1"/>
</dbReference>
<dbReference type="AlphaFoldDB" id="A0A9J7AWW3"/>
<dbReference type="PROSITE" id="PS00723">
    <property type="entry name" value="POLYPRENYL_SYNTHASE_1"/>
    <property type="match status" value="1"/>
</dbReference>
<evidence type="ECO:0000256" key="4">
    <source>
        <dbReference type="ARBA" id="ARBA00022723"/>
    </source>
</evidence>
<organism evidence="8 9">
    <name type="scientific">Nisaea acidiphila</name>
    <dbReference type="NCBI Taxonomy" id="1862145"/>
    <lineage>
        <taxon>Bacteria</taxon>
        <taxon>Pseudomonadati</taxon>
        <taxon>Pseudomonadota</taxon>
        <taxon>Alphaproteobacteria</taxon>
        <taxon>Rhodospirillales</taxon>
        <taxon>Thalassobaculaceae</taxon>
        <taxon>Nisaea</taxon>
    </lineage>
</organism>
<dbReference type="GO" id="GO:0046872">
    <property type="term" value="F:metal ion binding"/>
    <property type="evidence" value="ECO:0007669"/>
    <property type="project" value="UniProtKB-KW"/>
</dbReference>
<dbReference type="PROSITE" id="PS00444">
    <property type="entry name" value="POLYPRENYL_SYNTHASE_2"/>
    <property type="match status" value="1"/>
</dbReference>
<dbReference type="FunFam" id="1.10.600.10:FF:000001">
    <property type="entry name" value="Geranylgeranyl diphosphate synthase"/>
    <property type="match status" value="1"/>
</dbReference>
<dbReference type="Proteomes" id="UP001060336">
    <property type="component" value="Chromosome"/>
</dbReference>
<keyword evidence="3 7" id="KW-0808">Transferase</keyword>
<evidence type="ECO:0000256" key="5">
    <source>
        <dbReference type="ARBA" id="ARBA00022842"/>
    </source>
</evidence>
<dbReference type="Pfam" id="PF00348">
    <property type="entry name" value="polyprenyl_synt"/>
    <property type="match status" value="1"/>
</dbReference>
<comment type="similarity">
    <text evidence="2 7">Belongs to the FPP/GGPP synthase family.</text>
</comment>
<dbReference type="GO" id="GO:0005737">
    <property type="term" value="C:cytoplasm"/>
    <property type="evidence" value="ECO:0007669"/>
    <property type="project" value="UniProtKB-ARBA"/>
</dbReference>
<evidence type="ECO:0000256" key="3">
    <source>
        <dbReference type="ARBA" id="ARBA00022679"/>
    </source>
</evidence>
<accession>A0A9J7AWW3</accession>
<dbReference type="GO" id="GO:0016114">
    <property type="term" value="P:terpenoid biosynthetic process"/>
    <property type="evidence" value="ECO:0007669"/>
    <property type="project" value="UniProtKB-ARBA"/>
</dbReference>
<dbReference type="RefSeq" id="WP_257769965.1">
    <property type="nucleotide sequence ID" value="NZ_CP102480.1"/>
</dbReference>
<dbReference type="InterPro" id="IPR053378">
    <property type="entry name" value="Prenyl_diphosphate_synthase"/>
</dbReference>
<gene>
    <name evidence="8" type="ORF">NUH88_03350</name>
</gene>
<evidence type="ECO:0000313" key="8">
    <source>
        <dbReference type="EMBL" id="UUX50740.1"/>
    </source>
</evidence>
<dbReference type="KEGG" id="naci:NUH88_03350"/>
<keyword evidence="9" id="KW-1185">Reference proteome</keyword>
<evidence type="ECO:0000256" key="7">
    <source>
        <dbReference type="RuleBase" id="RU004466"/>
    </source>
</evidence>
<protein>
    <submittedName>
        <fullName evidence="8">Polyprenyl synthetase family protein</fullName>
    </submittedName>
</protein>
<dbReference type="InterPro" id="IPR008949">
    <property type="entry name" value="Isoprenoid_synthase_dom_sf"/>
</dbReference>
<keyword evidence="4" id="KW-0479">Metal-binding</keyword>
<keyword evidence="6" id="KW-0414">Isoprene biosynthesis</keyword>
<comment type="cofactor">
    <cofactor evidence="1">
        <name>Mg(2+)</name>
        <dbReference type="ChEBI" id="CHEBI:18420"/>
    </cofactor>
</comment>
<dbReference type="PANTHER" id="PTHR43281:SF1">
    <property type="entry name" value="FARNESYL DIPHOSPHATE SYNTHASE"/>
    <property type="match status" value="1"/>
</dbReference>
<dbReference type="SUPFAM" id="SSF48576">
    <property type="entry name" value="Terpenoid synthases"/>
    <property type="match status" value="1"/>
</dbReference>
<dbReference type="NCBIfam" id="NF045485">
    <property type="entry name" value="FPPsyn"/>
    <property type="match status" value="1"/>
</dbReference>
<keyword evidence="5" id="KW-0460">Magnesium</keyword>
<dbReference type="SFLD" id="SFLDG01017">
    <property type="entry name" value="Polyprenyl_Transferase_Like"/>
    <property type="match status" value="1"/>
</dbReference>
<evidence type="ECO:0000256" key="6">
    <source>
        <dbReference type="ARBA" id="ARBA00023229"/>
    </source>
</evidence>
<dbReference type="InterPro" id="IPR033749">
    <property type="entry name" value="Polyprenyl_synt_CS"/>
</dbReference>